<evidence type="ECO:0000256" key="4">
    <source>
        <dbReference type="SAM" id="MobiDB-lite"/>
    </source>
</evidence>
<feature type="domain" description="Major facilitator superfamily (MFS) profile" evidence="6">
    <location>
        <begin position="37"/>
        <end position="424"/>
    </location>
</feature>
<reference evidence="7 8" key="1">
    <citation type="journal article" date="2008" name="Genome Res.">
        <title>Genome sequence of the beta-rhizobium Cupriavidus taiwanensis and comparative genomics of rhizobia.</title>
        <authorList>
            <person name="Amadou C."/>
            <person name="Pascal G."/>
            <person name="Mangenot S."/>
            <person name="Glew M."/>
            <person name="Bontemps C."/>
            <person name="Capela D."/>
            <person name="Carrere S."/>
            <person name="Cruveiller S."/>
            <person name="Dossat C."/>
            <person name="Lajus A."/>
            <person name="Marchetti M."/>
            <person name="Poinsot V."/>
            <person name="Rouy Z."/>
            <person name="Servin B."/>
            <person name="Saad M."/>
            <person name="Schenowitz C."/>
            <person name="Barbe V."/>
            <person name="Batut J."/>
            <person name="Medigue C."/>
            <person name="Masson-Boivin C."/>
        </authorList>
    </citation>
    <scope>NUCLEOTIDE SEQUENCE [LARGE SCALE GENOMIC DNA]</scope>
    <source>
        <strain evidence="8">DSM 17343 / BCRC 17206 / CCUG 44338 / CIP 107171 / LMG 19424 / R1</strain>
    </source>
</reference>
<dbReference type="HOGENOM" id="CLU_001265_59_9_4"/>
<feature type="transmembrane region" description="Helical" evidence="5">
    <location>
        <begin position="164"/>
        <end position="184"/>
    </location>
</feature>
<dbReference type="EMBL" id="CU633750">
    <property type="protein sequence ID" value="CAP63318.1"/>
    <property type="molecule type" value="Genomic_DNA"/>
</dbReference>
<dbReference type="GO" id="GO:0022857">
    <property type="term" value="F:transmembrane transporter activity"/>
    <property type="evidence" value="ECO:0007669"/>
    <property type="project" value="InterPro"/>
</dbReference>
<keyword evidence="8" id="KW-1185">Reference proteome</keyword>
<organism evidence="7 8">
    <name type="scientific">Cupriavidus taiwanensis (strain DSM 17343 / BCRC 17206 / CCUG 44338 / CIP 107171 / LMG 19424 / R1)</name>
    <name type="common">Ralstonia taiwanensis (strain LMG 19424)</name>
    <dbReference type="NCBI Taxonomy" id="977880"/>
    <lineage>
        <taxon>Bacteria</taxon>
        <taxon>Pseudomonadati</taxon>
        <taxon>Pseudomonadota</taxon>
        <taxon>Betaproteobacteria</taxon>
        <taxon>Burkholderiales</taxon>
        <taxon>Burkholderiaceae</taxon>
        <taxon>Cupriavidus</taxon>
    </lineage>
</organism>
<evidence type="ECO:0000256" key="5">
    <source>
        <dbReference type="SAM" id="Phobius"/>
    </source>
</evidence>
<feature type="transmembrane region" description="Helical" evidence="5">
    <location>
        <begin position="365"/>
        <end position="388"/>
    </location>
</feature>
<dbReference type="PANTHER" id="PTHR11360">
    <property type="entry name" value="MONOCARBOXYLATE TRANSPORTER"/>
    <property type="match status" value="1"/>
</dbReference>
<evidence type="ECO:0000256" key="2">
    <source>
        <dbReference type="ARBA" id="ARBA00022989"/>
    </source>
</evidence>
<dbReference type="AlphaFoldDB" id="B2AHR9"/>
<feature type="transmembrane region" description="Helical" evidence="5">
    <location>
        <begin position="246"/>
        <end position="264"/>
    </location>
</feature>
<dbReference type="Proteomes" id="UP000001692">
    <property type="component" value="Chromosome 2"/>
</dbReference>
<keyword evidence="3 5" id="KW-0472">Membrane</keyword>
<gene>
    <name evidence="7" type="ordered locus">RALTA_B0116</name>
</gene>
<dbReference type="InterPro" id="IPR036259">
    <property type="entry name" value="MFS_trans_sf"/>
</dbReference>
<feature type="transmembrane region" description="Helical" evidence="5">
    <location>
        <begin position="400"/>
        <end position="420"/>
    </location>
</feature>
<dbReference type="CDD" id="cd17355">
    <property type="entry name" value="MFS_YcxA_like"/>
    <property type="match status" value="1"/>
</dbReference>
<feature type="transmembrane region" description="Helical" evidence="5">
    <location>
        <begin position="33"/>
        <end position="56"/>
    </location>
</feature>
<dbReference type="Gene3D" id="1.20.1250.20">
    <property type="entry name" value="MFS general substrate transporter like domains"/>
    <property type="match status" value="2"/>
</dbReference>
<dbReference type="InterPro" id="IPR020846">
    <property type="entry name" value="MFS_dom"/>
</dbReference>
<dbReference type="SUPFAM" id="SSF103473">
    <property type="entry name" value="MFS general substrate transporter"/>
    <property type="match status" value="1"/>
</dbReference>
<sequence>MTQKRPPAETVTIRNGDTTMQQAPQPAPAAGRWTYVVVILGAALGMLAGYAPLFNATAGVFVQPLAQEFGWGRSEASLSYAASMFGLAVVSPLVGTMMDRFGIRRVIAASALVFGIATACMALQDGSKTMWVSLSVVVGVFGAATSVLGYLAVLPQWFDRRLGLALGIAMCGLGAGTVLMPATAQYLVTGYGWRTAYVALGLGSIVLSLLACALLRERRVPGMARAASKAAAPGVPLREALRSYRLWAIWGVFILASSATLSLGPHLPAMFADKGFSPAEAARSASMVGVGLLVGRILTGVLIDRIHAPFVACVFFVGGAAGIYLLGVTRDYQLLLVAATLIGLTIGAEGDLISYLVRSYFGLRAFGALFGIAFSGYGFGAVIGPIGLGGWFDQHGNYDTALLVLPCMLLAAGALTLSLGRYLRPSTHGSGLPEPAGA</sequence>
<feature type="transmembrane region" description="Helical" evidence="5">
    <location>
        <begin position="334"/>
        <end position="353"/>
    </location>
</feature>
<feature type="transmembrane region" description="Helical" evidence="5">
    <location>
        <begin position="106"/>
        <end position="124"/>
    </location>
</feature>
<evidence type="ECO:0000256" key="1">
    <source>
        <dbReference type="ARBA" id="ARBA00022692"/>
    </source>
</evidence>
<name>B2AHR9_CUPTR</name>
<dbReference type="InterPro" id="IPR011701">
    <property type="entry name" value="MFS"/>
</dbReference>
<protein>
    <submittedName>
        <fullName evidence="7">Transporter, Major facilitator superfamily</fullName>
    </submittedName>
</protein>
<proteinExistence type="predicted"/>
<feature type="transmembrane region" description="Helical" evidence="5">
    <location>
        <begin position="310"/>
        <end position="328"/>
    </location>
</feature>
<dbReference type="InterPro" id="IPR050327">
    <property type="entry name" value="Proton-linked_MCT"/>
</dbReference>
<evidence type="ECO:0000256" key="3">
    <source>
        <dbReference type="ARBA" id="ARBA00023136"/>
    </source>
</evidence>
<feature type="transmembrane region" description="Helical" evidence="5">
    <location>
        <begin position="196"/>
        <end position="215"/>
    </location>
</feature>
<feature type="transmembrane region" description="Helical" evidence="5">
    <location>
        <begin position="76"/>
        <end position="94"/>
    </location>
</feature>
<keyword evidence="2 5" id="KW-1133">Transmembrane helix</keyword>
<feature type="region of interest" description="Disordered" evidence="4">
    <location>
        <begin position="1"/>
        <end position="25"/>
    </location>
</feature>
<dbReference type="Pfam" id="PF07690">
    <property type="entry name" value="MFS_1"/>
    <property type="match status" value="1"/>
</dbReference>
<evidence type="ECO:0000259" key="6">
    <source>
        <dbReference type="PROSITE" id="PS50850"/>
    </source>
</evidence>
<dbReference type="KEGG" id="cti:RALTA_B0116"/>
<dbReference type="PROSITE" id="PS50850">
    <property type="entry name" value="MFS"/>
    <property type="match status" value="1"/>
</dbReference>
<evidence type="ECO:0000313" key="8">
    <source>
        <dbReference type="Proteomes" id="UP000001692"/>
    </source>
</evidence>
<feature type="transmembrane region" description="Helical" evidence="5">
    <location>
        <begin position="130"/>
        <end position="152"/>
    </location>
</feature>
<evidence type="ECO:0000313" key="7">
    <source>
        <dbReference type="EMBL" id="CAP63318.1"/>
    </source>
</evidence>
<dbReference type="eggNOG" id="COG2807">
    <property type="taxonomic scope" value="Bacteria"/>
</dbReference>
<keyword evidence="1 5" id="KW-0812">Transmembrane</keyword>
<accession>B2AHR9</accession>